<dbReference type="Proteomes" id="UP000183832">
    <property type="component" value="Unassembled WGS sequence"/>
</dbReference>
<organism evidence="1 2">
    <name type="scientific">Clunio marinus</name>
    <dbReference type="NCBI Taxonomy" id="568069"/>
    <lineage>
        <taxon>Eukaryota</taxon>
        <taxon>Metazoa</taxon>
        <taxon>Ecdysozoa</taxon>
        <taxon>Arthropoda</taxon>
        <taxon>Hexapoda</taxon>
        <taxon>Insecta</taxon>
        <taxon>Pterygota</taxon>
        <taxon>Neoptera</taxon>
        <taxon>Endopterygota</taxon>
        <taxon>Diptera</taxon>
        <taxon>Nematocera</taxon>
        <taxon>Chironomoidea</taxon>
        <taxon>Chironomidae</taxon>
        <taxon>Clunio</taxon>
    </lineage>
</organism>
<gene>
    <name evidence="1" type="ORF">CLUMA_CG007370</name>
</gene>
<sequence length="63" mass="7140">MSLPIFNPIHHYYSLLKALLSSEVKKKNINRNKGTQTKKISNSVTIFLKESLSENTSTKFTGI</sequence>
<dbReference type="EMBL" id="CVRI01000038">
    <property type="protein sequence ID" value="CRK93843.1"/>
    <property type="molecule type" value="Genomic_DNA"/>
</dbReference>
<reference evidence="1 2" key="1">
    <citation type="submission" date="2015-04" db="EMBL/GenBank/DDBJ databases">
        <authorList>
            <person name="Syromyatnikov M.Y."/>
            <person name="Popov V.N."/>
        </authorList>
    </citation>
    <scope>NUCLEOTIDE SEQUENCE [LARGE SCALE GENOMIC DNA]</scope>
</reference>
<keyword evidence="2" id="KW-1185">Reference proteome</keyword>
<dbReference type="AlphaFoldDB" id="A0A1J1I0W4"/>
<evidence type="ECO:0000313" key="2">
    <source>
        <dbReference type="Proteomes" id="UP000183832"/>
    </source>
</evidence>
<proteinExistence type="predicted"/>
<accession>A0A1J1I0W4</accession>
<evidence type="ECO:0000313" key="1">
    <source>
        <dbReference type="EMBL" id="CRK93843.1"/>
    </source>
</evidence>
<name>A0A1J1I0W4_9DIPT</name>
<protein>
    <submittedName>
        <fullName evidence="1">CLUMA_CG007370, isoform A</fullName>
    </submittedName>
</protein>